<dbReference type="InterPro" id="IPR015655">
    <property type="entry name" value="PP2C"/>
</dbReference>
<evidence type="ECO:0000313" key="3">
    <source>
        <dbReference type="Proteomes" id="UP000298210"/>
    </source>
</evidence>
<accession>A0A4Y7WQ92</accession>
<dbReference type="PROSITE" id="PS51746">
    <property type="entry name" value="PPM_2"/>
    <property type="match status" value="1"/>
</dbReference>
<dbReference type="EMBL" id="SNUX01000001">
    <property type="protein sequence ID" value="TES50743.1"/>
    <property type="molecule type" value="Genomic_DNA"/>
</dbReference>
<evidence type="ECO:0000259" key="1">
    <source>
        <dbReference type="PROSITE" id="PS51746"/>
    </source>
</evidence>
<dbReference type="NCBIfam" id="NF033484">
    <property type="entry name" value="Stp1_PP2C_phos"/>
    <property type="match status" value="1"/>
</dbReference>
<dbReference type="InterPro" id="IPR001932">
    <property type="entry name" value="PPM-type_phosphatase-like_dom"/>
</dbReference>
<dbReference type="RefSeq" id="WP_124742229.1">
    <property type="nucleotide sequence ID" value="NZ_SNUX01000001.1"/>
</dbReference>
<dbReference type="AlphaFoldDB" id="A0A4Y7WQ92"/>
<dbReference type="SMART" id="SM00332">
    <property type="entry name" value="PP2Cc"/>
    <property type="match status" value="1"/>
</dbReference>
<sequence length="250" mass="27004">MDLVESTAFLTDIGKVRSNNEDNGAVLTSSSGTLAFVADGMGGHSAGDVASAIALRIMKKNWDELPVSLSAVEAEAFLQETFVEMNQAIYTHAKENKDCEGMGTTAVAAFCTEDYIAIAHVGDSRLYLVTEEGLKQQTMDHSLVAELVKNGQLSHEEAEDHPRKNIVLRALGTESVVKVDTETIAADAVRLLMICSDGLSDKVKDTELATELNREDELSQIAKSLVARANDRGGEDNISVALVRFTEELE</sequence>
<dbReference type="Pfam" id="PF13672">
    <property type="entry name" value="PP2C_2"/>
    <property type="match status" value="1"/>
</dbReference>
<protein>
    <submittedName>
        <fullName evidence="2">Stp1/IreP family PP2C-type Ser/Thr phosphatase</fullName>
    </submittedName>
</protein>
<dbReference type="Proteomes" id="UP000298210">
    <property type="component" value="Unassembled WGS sequence"/>
</dbReference>
<dbReference type="SMART" id="SM00331">
    <property type="entry name" value="PP2C_SIG"/>
    <property type="match status" value="1"/>
</dbReference>
<dbReference type="InterPro" id="IPR036457">
    <property type="entry name" value="PPM-type-like_dom_sf"/>
</dbReference>
<dbReference type="PANTHER" id="PTHR47992">
    <property type="entry name" value="PROTEIN PHOSPHATASE"/>
    <property type="match status" value="1"/>
</dbReference>
<name>A0A4Y7WQ92_9BACI</name>
<dbReference type="SUPFAM" id="SSF81606">
    <property type="entry name" value="PP2C-like"/>
    <property type="match status" value="1"/>
</dbReference>
<organism evidence="2 3">
    <name type="scientific">Shouchella lehensis</name>
    <dbReference type="NCBI Taxonomy" id="300825"/>
    <lineage>
        <taxon>Bacteria</taxon>
        <taxon>Bacillati</taxon>
        <taxon>Bacillota</taxon>
        <taxon>Bacilli</taxon>
        <taxon>Bacillales</taxon>
        <taxon>Bacillaceae</taxon>
        <taxon>Shouchella</taxon>
    </lineage>
</organism>
<gene>
    <name evidence="2" type="ORF">E2L03_02070</name>
</gene>
<feature type="domain" description="PPM-type phosphatase" evidence="1">
    <location>
        <begin position="6"/>
        <end position="245"/>
    </location>
</feature>
<dbReference type="Gene3D" id="3.60.40.10">
    <property type="entry name" value="PPM-type phosphatase domain"/>
    <property type="match status" value="1"/>
</dbReference>
<reference evidence="2 3" key="1">
    <citation type="submission" date="2019-03" db="EMBL/GenBank/DDBJ databases">
        <authorList>
            <person name="Liu G."/>
        </authorList>
    </citation>
    <scope>NUCLEOTIDE SEQUENCE [LARGE SCALE GENOMIC DNA]</scope>
    <source>
        <strain evidence="2 3">DSM 19099</strain>
    </source>
</reference>
<dbReference type="CDD" id="cd00143">
    <property type="entry name" value="PP2Cc"/>
    <property type="match status" value="1"/>
</dbReference>
<dbReference type="GO" id="GO:0004722">
    <property type="term" value="F:protein serine/threonine phosphatase activity"/>
    <property type="evidence" value="ECO:0007669"/>
    <property type="project" value="InterPro"/>
</dbReference>
<comment type="caution">
    <text evidence="2">The sequence shown here is derived from an EMBL/GenBank/DDBJ whole genome shotgun (WGS) entry which is preliminary data.</text>
</comment>
<proteinExistence type="predicted"/>
<evidence type="ECO:0000313" key="2">
    <source>
        <dbReference type="EMBL" id="TES50743.1"/>
    </source>
</evidence>